<name>A0A5P8PRE5_9CAUD</name>
<protein>
    <submittedName>
        <fullName evidence="1">Uncharacterized protein</fullName>
    </submittedName>
</protein>
<sequence length="54" mass="6219">MNTFERNLIVMIIICFASLTGLLSHIYSKQFTCEQLGKELINGQCVQLEIEEKQ</sequence>
<keyword evidence="2" id="KW-1185">Reference proteome</keyword>
<evidence type="ECO:0000313" key="1">
    <source>
        <dbReference type="EMBL" id="QFR59839.1"/>
    </source>
</evidence>
<accession>A0A5P8PRE5</accession>
<dbReference type="EMBL" id="MN584918">
    <property type="protein sequence ID" value="QFR59839.1"/>
    <property type="molecule type" value="Genomic_DNA"/>
</dbReference>
<organism evidence="1 2">
    <name type="scientific">Vibrio phage phi50-12</name>
    <dbReference type="NCBI Taxonomy" id="2654972"/>
    <lineage>
        <taxon>Viruses</taxon>
        <taxon>Duplodnaviria</taxon>
        <taxon>Heunggongvirae</taxon>
        <taxon>Uroviricota</taxon>
        <taxon>Caudoviricetes</taxon>
        <taxon>Schitoviridae</taxon>
        <taxon>Penintadodekavirus</taxon>
        <taxon>Penintadodekavirus 5012</taxon>
    </lineage>
</organism>
<gene>
    <name evidence="1" type="ORF">VOWphi5012_055</name>
</gene>
<reference evidence="1 2" key="1">
    <citation type="submission" date="2019-10" db="EMBL/GenBank/DDBJ databases">
        <authorList>
            <person name="Lin L.C."/>
        </authorList>
    </citation>
    <scope>NUCLEOTIDE SEQUENCE [LARGE SCALE GENOMIC DNA]</scope>
</reference>
<evidence type="ECO:0000313" key="2">
    <source>
        <dbReference type="Proteomes" id="UP000325783"/>
    </source>
</evidence>
<proteinExistence type="predicted"/>
<dbReference type="Proteomes" id="UP000325783">
    <property type="component" value="Segment"/>
</dbReference>